<comment type="caution">
    <text evidence="2">The sequence shown here is derived from an EMBL/GenBank/DDBJ whole genome shotgun (WGS) entry which is preliminary data.</text>
</comment>
<protein>
    <submittedName>
        <fullName evidence="2">Uncharacterized protein</fullName>
    </submittedName>
</protein>
<gene>
    <name evidence="2" type="ORF">NDU88_007234</name>
</gene>
<proteinExistence type="predicted"/>
<name>A0AAV7RPH6_PLEWA</name>
<reference evidence="2" key="1">
    <citation type="journal article" date="2022" name="bioRxiv">
        <title>Sequencing and chromosome-scale assembly of the giantPleurodeles waltlgenome.</title>
        <authorList>
            <person name="Brown T."/>
            <person name="Elewa A."/>
            <person name="Iarovenko S."/>
            <person name="Subramanian E."/>
            <person name="Araus A.J."/>
            <person name="Petzold A."/>
            <person name="Susuki M."/>
            <person name="Suzuki K.-i.T."/>
            <person name="Hayashi T."/>
            <person name="Toyoda A."/>
            <person name="Oliveira C."/>
            <person name="Osipova E."/>
            <person name="Leigh N.D."/>
            <person name="Simon A."/>
            <person name="Yun M.H."/>
        </authorList>
    </citation>
    <scope>NUCLEOTIDE SEQUENCE</scope>
    <source>
        <strain evidence="2">20211129_DDA</strain>
        <tissue evidence="2">Liver</tissue>
    </source>
</reference>
<dbReference type="Proteomes" id="UP001066276">
    <property type="component" value="Chromosome 5"/>
</dbReference>
<feature type="region of interest" description="Disordered" evidence="1">
    <location>
        <begin position="31"/>
        <end position="108"/>
    </location>
</feature>
<sequence length="137" mass="15347">MQFPIRTQVVTTTGVEFFASLQEAWSWLERMPDLDPGESSQRQKRHPRSRRRRPTVGPGSPTAAEAQEERQRMVAEVASLGDSPLSNMSPAREMSREQTDSDNESAASTHLSVILPVVTPSTSDELIYTNTSLLQRY</sequence>
<feature type="compositionally biased region" description="Basic residues" evidence="1">
    <location>
        <begin position="42"/>
        <end position="54"/>
    </location>
</feature>
<accession>A0AAV7RPH6</accession>
<organism evidence="2 3">
    <name type="scientific">Pleurodeles waltl</name>
    <name type="common">Iberian ribbed newt</name>
    <dbReference type="NCBI Taxonomy" id="8319"/>
    <lineage>
        <taxon>Eukaryota</taxon>
        <taxon>Metazoa</taxon>
        <taxon>Chordata</taxon>
        <taxon>Craniata</taxon>
        <taxon>Vertebrata</taxon>
        <taxon>Euteleostomi</taxon>
        <taxon>Amphibia</taxon>
        <taxon>Batrachia</taxon>
        <taxon>Caudata</taxon>
        <taxon>Salamandroidea</taxon>
        <taxon>Salamandridae</taxon>
        <taxon>Pleurodelinae</taxon>
        <taxon>Pleurodeles</taxon>
    </lineage>
</organism>
<dbReference type="AlphaFoldDB" id="A0AAV7RPH6"/>
<dbReference type="EMBL" id="JANPWB010000009">
    <property type="protein sequence ID" value="KAJ1154482.1"/>
    <property type="molecule type" value="Genomic_DNA"/>
</dbReference>
<keyword evidence="3" id="KW-1185">Reference proteome</keyword>
<evidence type="ECO:0000313" key="2">
    <source>
        <dbReference type="EMBL" id="KAJ1154482.1"/>
    </source>
</evidence>
<evidence type="ECO:0000313" key="3">
    <source>
        <dbReference type="Proteomes" id="UP001066276"/>
    </source>
</evidence>
<evidence type="ECO:0000256" key="1">
    <source>
        <dbReference type="SAM" id="MobiDB-lite"/>
    </source>
</evidence>